<evidence type="ECO:0000256" key="1">
    <source>
        <dbReference type="SAM" id="MobiDB-lite"/>
    </source>
</evidence>
<dbReference type="HOGENOM" id="CLU_2098547_0_0_1"/>
<dbReference type="VEuPathDB" id="FungiDB:A1Q1_07800"/>
<dbReference type="EMBL" id="ALBS01000077">
    <property type="protein sequence ID" value="EJT51006.1"/>
    <property type="molecule type" value="Genomic_DNA"/>
</dbReference>
<dbReference type="Proteomes" id="UP000002748">
    <property type="component" value="Unassembled WGS sequence"/>
</dbReference>
<organism evidence="2 3">
    <name type="scientific">Trichosporon asahii var. asahii (strain ATCC 90039 / CBS 2479 / JCM 2466 / KCTC 7840 / NBRC 103889/ NCYC 2677 / UAMH 7654)</name>
    <name type="common">Yeast</name>
    <dbReference type="NCBI Taxonomy" id="1186058"/>
    <lineage>
        <taxon>Eukaryota</taxon>
        <taxon>Fungi</taxon>
        <taxon>Dikarya</taxon>
        <taxon>Basidiomycota</taxon>
        <taxon>Agaricomycotina</taxon>
        <taxon>Tremellomycetes</taxon>
        <taxon>Trichosporonales</taxon>
        <taxon>Trichosporonaceae</taxon>
        <taxon>Trichosporon</taxon>
    </lineage>
</organism>
<dbReference type="AlphaFoldDB" id="J5TI36"/>
<comment type="caution">
    <text evidence="2">The sequence shown here is derived from an EMBL/GenBank/DDBJ whole genome shotgun (WGS) entry which is preliminary data.</text>
</comment>
<proteinExistence type="predicted"/>
<gene>
    <name evidence="2" type="ORF">A1Q1_07800</name>
</gene>
<evidence type="ECO:0000313" key="3">
    <source>
        <dbReference type="Proteomes" id="UP000002748"/>
    </source>
</evidence>
<feature type="region of interest" description="Disordered" evidence="1">
    <location>
        <begin position="1"/>
        <end position="22"/>
    </location>
</feature>
<protein>
    <submittedName>
        <fullName evidence="2">Uncharacterized protein</fullName>
    </submittedName>
</protein>
<accession>J5TI36</accession>
<dbReference type="KEGG" id="tasa:A1Q1_07800"/>
<dbReference type="RefSeq" id="XP_014182287.1">
    <property type="nucleotide sequence ID" value="XM_014326812.1"/>
</dbReference>
<reference evidence="2 3" key="1">
    <citation type="journal article" date="2012" name="Eukaryot. Cell">
        <title>Draft genome sequence of CBS 2479, the standard type strain of Trichosporon asahii.</title>
        <authorList>
            <person name="Yang R.Y."/>
            <person name="Li H.T."/>
            <person name="Zhu H."/>
            <person name="Zhou G.P."/>
            <person name="Wang M."/>
            <person name="Wang L."/>
        </authorList>
    </citation>
    <scope>NUCLEOTIDE SEQUENCE [LARGE SCALE GENOMIC DNA]</scope>
    <source>
        <strain evidence="3">ATCC 90039 / CBS 2479 / JCM 2466 / KCTC 7840 / NCYC 2677 / UAMH 7654</strain>
    </source>
</reference>
<dbReference type="GeneID" id="25991312"/>
<feature type="compositionally biased region" description="Basic and acidic residues" evidence="1">
    <location>
        <begin position="1"/>
        <end position="18"/>
    </location>
</feature>
<sequence length="116" mass="12563">MNDEKNTTNKNPRDEKPGEISAQTFLVVLTVRGTNSNDIQQSCEPDESTTGSMSKVLATRASAVPIEGVSTFATAADARSAILEYATRTAKGLTTNEDTLRALDNWVAEFNRVNKP</sequence>
<evidence type="ECO:0000313" key="2">
    <source>
        <dbReference type="EMBL" id="EJT51006.1"/>
    </source>
</evidence>
<name>J5TI36_TRIAS</name>